<evidence type="ECO:0000313" key="3">
    <source>
        <dbReference type="EMBL" id="QCD93251.1"/>
    </source>
</evidence>
<feature type="compositionally biased region" description="Basic and acidic residues" evidence="2">
    <location>
        <begin position="24"/>
        <end position="44"/>
    </location>
</feature>
<feature type="coiled-coil region" evidence="1">
    <location>
        <begin position="101"/>
        <end position="142"/>
    </location>
</feature>
<reference evidence="3 4" key="1">
    <citation type="submission" date="2019-04" db="EMBL/GenBank/DDBJ databases">
        <title>An improved genome assembly and genetic linkage map for asparagus bean, Vigna unguiculata ssp. sesquipedialis.</title>
        <authorList>
            <person name="Xia Q."/>
            <person name="Zhang R."/>
            <person name="Dong Y."/>
        </authorList>
    </citation>
    <scope>NUCLEOTIDE SEQUENCE [LARGE SCALE GENOMIC DNA]</scope>
    <source>
        <tissue evidence="3">Leaf</tissue>
    </source>
</reference>
<gene>
    <name evidence="3" type="ORF">DEO72_LG5g1323</name>
</gene>
<organism evidence="3 4">
    <name type="scientific">Vigna unguiculata</name>
    <name type="common">Cowpea</name>
    <dbReference type="NCBI Taxonomy" id="3917"/>
    <lineage>
        <taxon>Eukaryota</taxon>
        <taxon>Viridiplantae</taxon>
        <taxon>Streptophyta</taxon>
        <taxon>Embryophyta</taxon>
        <taxon>Tracheophyta</taxon>
        <taxon>Spermatophyta</taxon>
        <taxon>Magnoliopsida</taxon>
        <taxon>eudicotyledons</taxon>
        <taxon>Gunneridae</taxon>
        <taxon>Pentapetalae</taxon>
        <taxon>rosids</taxon>
        <taxon>fabids</taxon>
        <taxon>Fabales</taxon>
        <taxon>Fabaceae</taxon>
        <taxon>Papilionoideae</taxon>
        <taxon>50 kb inversion clade</taxon>
        <taxon>NPAAA clade</taxon>
        <taxon>indigoferoid/millettioid clade</taxon>
        <taxon>Phaseoleae</taxon>
        <taxon>Vigna</taxon>
    </lineage>
</organism>
<feature type="region of interest" description="Disordered" evidence="2">
    <location>
        <begin position="17"/>
        <end position="44"/>
    </location>
</feature>
<evidence type="ECO:0000256" key="2">
    <source>
        <dbReference type="SAM" id="MobiDB-lite"/>
    </source>
</evidence>
<evidence type="ECO:0000256" key="1">
    <source>
        <dbReference type="SAM" id="Coils"/>
    </source>
</evidence>
<dbReference type="Proteomes" id="UP000501690">
    <property type="component" value="Linkage Group LG5"/>
</dbReference>
<name>A0A4D6LY17_VIGUN</name>
<accession>A0A4D6LY17</accession>
<dbReference type="EMBL" id="CP039349">
    <property type="protein sequence ID" value="QCD93251.1"/>
    <property type="molecule type" value="Genomic_DNA"/>
</dbReference>
<sequence length="181" mass="20520">MVDVVMSYGSNREEEFDAFPNVEEGTKRKTELPARPSKGKDVKKVRATLLGSGSSSGGKGPEVGSIELPKTVVRHDIEINLSETLVNLIDSMEPNALRELKEGNQSKLKELQGQVDKHAEEKEAWEKEREEWREERKRLETWKATFFCKDVDVADSRFDVNKDVVDNQLISEVETSPEEEA</sequence>
<dbReference type="AlphaFoldDB" id="A0A4D6LY17"/>
<keyword evidence="1" id="KW-0175">Coiled coil</keyword>
<keyword evidence="4" id="KW-1185">Reference proteome</keyword>
<proteinExistence type="predicted"/>
<protein>
    <submittedName>
        <fullName evidence="3">Uncharacterized protein</fullName>
    </submittedName>
</protein>
<evidence type="ECO:0000313" key="4">
    <source>
        <dbReference type="Proteomes" id="UP000501690"/>
    </source>
</evidence>